<accession>A0A8H4W0S3</accession>
<dbReference type="Gene3D" id="1.20.1250.20">
    <property type="entry name" value="MFS general substrate transporter like domains"/>
    <property type="match status" value="2"/>
</dbReference>
<evidence type="ECO:0000313" key="8">
    <source>
        <dbReference type="EMBL" id="KAF4626864.1"/>
    </source>
</evidence>
<dbReference type="InterPro" id="IPR036259">
    <property type="entry name" value="MFS_trans_sf"/>
</dbReference>
<evidence type="ECO:0000256" key="4">
    <source>
        <dbReference type="ARBA" id="ARBA00022989"/>
    </source>
</evidence>
<evidence type="ECO:0000256" key="2">
    <source>
        <dbReference type="ARBA" id="ARBA00022448"/>
    </source>
</evidence>
<feature type="transmembrane region" description="Helical" evidence="7">
    <location>
        <begin position="439"/>
        <end position="460"/>
    </location>
</feature>
<feature type="transmembrane region" description="Helical" evidence="7">
    <location>
        <begin position="212"/>
        <end position="232"/>
    </location>
</feature>
<feature type="transmembrane region" description="Helical" evidence="7">
    <location>
        <begin position="148"/>
        <end position="167"/>
    </location>
</feature>
<gene>
    <name evidence="8" type="ORF">G7Y89_g11291</name>
</gene>
<comment type="caution">
    <text evidence="8">The sequence shown here is derived from an EMBL/GenBank/DDBJ whole genome shotgun (WGS) entry which is preliminary data.</text>
</comment>
<dbReference type="InterPro" id="IPR011701">
    <property type="entry name" value="MFS"/>
</dbReference>
<dbReference type="Pfam" id="PF07690">
    <property type="entry name" value="MFS_1"/>
    <property type="match status" value="1"/>
</dbReference>
<evidence type="ECO:0000256" key="5">
    <source>
        <dbReference type="ARBA" id="ARBA00023136"/>
    </source>
</evidence>
<sequence>MAEDRVPLLGLAHAVEDLDAKAADSIPRDASSSDLDNFCANASVLLRKIDLRLLPVLFITFNFNFIDKSILSSASVFGLGDDINLVGNQYSWVSSMFYVGYFIWEYPSTVLIQKLPVGKYMAFNVVAWGFVVAATSLCSSYGELMTARFLTGALEATISPAALYITSMWYTRDELPSRMAICHAGNSAGGAVASVFSYVIGHITHPLTPWKWLYIIFGTSTTLWGLVVLLFLPDSIETAHFLDEDEKELAEQRVLTSGSQLITAAMHKWKVEQAIECLLDPKTWFCVCISLFAQIPNGGTQGFANLLLTGFGFTPLQSTLIGLPSSVISLTTILVSGRLATLHRNTSTILISTMTIPPVIGSALMNWGPNPWIKLTGYYLLGFSHGVMPLTIALVGSNFRGVTKKMTVTALMFCSFCGGNIIGPQLFHKSEAPHYPTAFKSIAISYALVSLTSLFMRFFLIRINKKRDIAERTSGLSQQPVLEDLIDEEPILLQKSDDDATDYNGSSIKPAD</sequence>
<dbReference type="EMBL" id="JAAMPI010001070">
    <property type="protein sequence ID" value="KAF4626864.1"/>
    <property type="molecule type" value="Genomic_DNA"/>
</dbReference>
<feature type="compositionally biased region" description="Polar residues" evidence="6">
    <location>
        <begin position="503"/>
        <end position="512"/>
    </location>
</feature>
<dbReference type="PANTHER" id="PTHR43791:SF10">
    <property type="entry name" value="MAJOR FACILITATOR SUPERFAMILY (MFS) PROFILE DOMAIN-CONTAINING PROTEIN"/>
    <property type="match status" value="1"/>
</dbReference>
<dbReference type="GO" id="GO:0022857">
    <property type="term" value="F:transmembrane transporter activity"/>
    <property type="evidence" value="ECO:0007669"/>
    <property type="project" value="InterPro"/>
</dbReference>
<keyword evidence="4 7" id="KW-1133">Transmembrane helix</keyword>
<feature type="transmembrane region" description="Helical" evidence="7">
    <location>
        <begin position="348"/>
        <end position="365"/>
    </location>
</feature>
<dbReference type="SUPFAM" id="SSF103473">
    <property type="entry name" value="MFS general substrate transporter"/>
    <property type="match status" value="1"/>
</dbReference>
<evidence type="ECO:0000313" key="9">
    <source>
        <dbReference type="Proteomes" id="UP000566819"/>
    </source>
</evidence>
<comment type="subcellular location">
    <subcellularLocation>
        <location evidence="1">Membrane</location>
        <topology evidence="1">Multi-pass membrane protein</topology>
    </subcellularLocation>
</comment>
<evidence type="ECO:0000256" key="6">
    <source>
        <dbReference type="SAM" id="MobiDB-lite"/>
    </source>
</evidence>
<dbReference type="OrthoDB" id="6730379at2759"/>
<dbReference type="Proteomes" id="UP000566819">
    <property type="component" value="Unassembled WGS sequence"/>
</dbReference>
<feature type="transmembrane region" description="Helical" evidence="7">
    <location>
        <begin position="408"/>
        <end position="427"/>
    </location>
</feature>
<dbReference type="PANTHER" id="PTHR43791">
    <property type="entry name" value="PERMEASE-RELATED"/>
    <property type="match status" value="1"/>
</dbReference>
<evidence type="ECO:0000256" key="3">
    <source>
        <dbReference type="ARBA" id="ARBA00022692"/>
    </source>
</evidence>
<feature type="transmembrane region" description="Helical" evidence="7">
    <location>
        <begin position="179"/>
        <end position="200"/>
    </location>
</feature>
<keyword evidence="2" id="KW-0813">Transport</keyword>
<organism evidence="8 9">
    <name type="scientific">Cudoniella acicularis</name>
    <dbReference type="NCBI Taxonomy" id="354080"/>
    <lineage>
        <taxon>Eukaryota</taxon>
        <taxon>Fungi</taxon>
        <taxon>Dikarya</taxon>
        <taxon>Ascomycota</taxon>
        <taxon>Pezizomycotina</taxon>
        <taxon>Leotiomycetes</taxon>
        <taxon>Helotiales</taxon>
        <taxon>Tricladiaceae</taxon>
        <taxon>Cudoniella</taxon>
    </lineage>
</organism>
<evidence type="ECO:0008006" key="10">
    <source>
        <dbReference type="Google" id="ProtNLM"/>
    </source>
</evidence>
<name>A0A8H4W0S3_9HELO</name>
<feature type="region of interest" description="Disordered" evidence="6">
    <location>
        <begin position="493"/>
        <end position="512"/>
    </location>
</feature>
<feature type="transmembrane region" description="Helical" evidence="7">
    <location>
        <begin position="120"/>
        <end position="142"/>
    </location>
</feature>
<protein>
    <recommendedName>
        <fullName evidence="10">Major facilitator superfamily (MFS) profile domain-containing protein</fullName>
    </recommendedName>
</protein>
<dbReference type="GO" id="GO:0016020">
    <property type="term" value="C:membrane"/>
    <property type="evidence" value="ECO:0007669"/>
    <property type="project" value="UniProtKB-SubCell"/>
</dbReference>
<proteinExistence type="predicted"/>
<keyword evidence="3 7" id="KW-0812">Transmembrane</keyword>
<keyword evidence="5 7" id="KW-0472">Membrane</keyword>
<dbReference type="AlphaFoldDB" id="A0A8H4W0S3"/>
<evidence type="ECO:0000256" key="7">
    <source>
        <dbReference type="SAM" id="Phobius"/>
    </source>
</evidence>
<reference evidence="8 9" key="1">
    <citation type="submission" date="2020-03" db="EMBL/GenBank/DDBJ databases">
        <title>Draft Genome Sequence of Cudoniella acicularis.</title>
        <authorList>
            <person name="Buettner E."/>
            <person name="Kellner H."/>
        </authorList>
    </citation>
    <scope>NUCLEOTIDE SEQUENCE [LARGE SCALE GENOMIC DNA]</scope>
    <source>
        <strain evidence="8 9">DSM 108380</strain>
    </source>
</reference>
<feature type="transmembrane region" description="Helical" evidence="7">
    <location>
        <begin position="377"/>
        <end position="396"/>
    </location>
</feature>
<keyword evidence="9" id="KW-1185">Reference proteome</keyword>
<evidence type="ECO:0000256" key="1">
    <source>
        <dbReference type="ARBA" id="ARBA00004141"/>
    </source>
</evidence>